<name>A0A1H0S882_9BURK</name>
<gene>
    <name evidence="1" type="ORF">SAMN04489708_111160</name>
</gene>
<dbReference type="EMBL" id="FNJL01000011">
    <property type="protein sequence ID" value="SDP37855.1"/>
    <property type="molecule type" value="Genomic_DNA"/>
</dbReference>
<dbReference type="AlphaFoldDB" id="A0A1H0S882"/>
<dbReference type="RefSeq" id="WP_092834596.1">
    <property type="nucleotide sequence ID" value="NZ_FNJL01000011.1"/>
</dbReference>
<dbReference type="Proteomes" id="UP000199317">
    <property type="component" value="Unassembled WGS sequence"/>
</dbReference>
<dbReference type="Pfam" id="PF13665">
    <property type="entry name" value="Tox-PAAR-like"/>
    <property type="match status" value="1"/>
</dbReference>
<evidence type="ECO:0000313" key="2">
    <source>
        <dbReference type="Proteomes" id="UP000199317"/>
    </source>
</evidence>
<keyword evidence="2" id="KW-1185">Reference proteome</keyword>
<reference evidence="2" key="1">
    <citation type="submission" date="2016-10" db="EMBL/GenBank/DDBJ databases">
        <authorList>
            <person name="Varghese N."/>
            <person name="Submissions S."/>
        </authorList>
    </citation>
    <scope>NUCLEOTIDE SEQUENCE [LARGE SCALE GENOMIC DNA]</scope>
    <source>
        <strain evidence="2">DSM 17101</strain>
    </source>
</reference>
<organism evidence="1 2">
    <name type="scientific">Paracidovorax cattleyae</name>
    <dbReference type="NCBI Taxonomy" id="80868"/>
    <lineage>
        <taxon>Bacteria</taxon>
        <taxon>Pseudomonadati</taxon>
        <taxon>Pseudomonadota</taxon>
        <taxon>Betaproteobacteria</taxon>
        <taxon>Burkholderiales</taxon>
        <taxon>Comamonadaceae</taxon>
        <taxon>Paracidovorax</taxon>
    </lineage>
</organism>
<protein>
    <submittedName>
        <fullName evidence="1">Uncharacterized protein</fullName>
    </submittedName>
</protein>
<sequence>MARKHVAEAAAKWIAVCTTPDVCKVGGTAVPFDSFRSLSNKLKYSPNVYARGMPVYRLTDWVRGTNANAGMGVVSQTSQQPGHVRLIGDNTSVKVNGLICARHDTIVQMNVGPGGPNTVGKLITEQSAPAGVVKNGKLPCNDPPKTSPELERLQQLKEKLSFMNPDQLDEYIRFGDWSKSADETIASIDMKNEGGWSKAGHYGGQVARGALGFVKDIGLGLGQLLYTVGKKGNIAGALHSNLDAQILAEQIRLGNVCLETLKQAAKAAGHELTKPVTDAWEKGNHVEAVTRAGLEIGSLVLVVGDVAKLAQGAKAVETASAGVKAADAASAGSKAGEGLAAGGKAAEGAGAGAKVGDELGTAAKPGEASKAAEAAEVPVEEYRVLTKKGKSAKEFSTRKANGVKIKARSLRELFLGKTPGKTSKTGRDVIARMEKDGQIRTDPLTGEKQFKASNQKWYNLNEGDMAHTKDAVTYWNKEGRYYGARSPEVRAFMNDPKNYVLDHYSLNRSAGAKLPENYLNPLK</sequence>
<proteinExistence type="predicted"/>
<evidence type="ECO:0000313" key="1">
    <source>
        <dbReference type="EMBL" id="SDP37855.1"/>
    </source>
</evidence>
<dbReference type="OrthoDB" id="8852350at2"/>
<accession>A0A1H0S882</accession>